<dbReference type="InParanoid" id="A0A7F5R1S4"/>
<sequence length="299" mass="34065">MVEGEDNCNLVEENGYQRNVFEVHTSEDRTVQISKGINFRFNLCGSLVTPCAGVDNTVSACLERNGKEYIVGWNNKKLTNLNGKLFLKLEDKMKNRRYKVDSSTTVHFHCSYTASKKGDVILNYTNDLKNFILNIHTPLACIPDKTVNCTVQTENFAFDLSPLSSNRSNYVVNSGDDEYILNVCRSVINTGDDLCPVYSPVCLKKKSEPNLINRYIRFGSVARPEWTNNELIIHYKNGGYCRDSVMFETSSTIYFRCSAVEKQPEILRKDNCSVEFVWHTKYACQAPCTMCRYYTPSTA</sequence>
<dbReference type="InterPro" id="IPR044865">
    <property type="entry name" value="MRH_dom"/>
</dbReference>
<keyword evidence="10" id="KW-0675">Receptor</keyword>
<dbReference type="GeneID" id="108739639"/>
<evidence type="ECO:0000256" key="2">
    <source>
        <dbReference type="ARBA" id="ARBA00022448"/>
    </source>
</evidence>
<keyword evidence="4" id="KW-0732">Signal</keyword>
<evidence type="ECO:0000256" key="4">
    <source>
        <dbReference type="ARBA" id="ARBA00022729"/>
    </source>
</evidence>
<keyword evidence="7" id="KW-1015">Disulfide bond</keyword>
<dbReference type="GO" id="GO:0007041">
    <property type="term" value="P:lysosomal transport"/>
    <property type="evidence" value="ECO:0007669"/>
    <property type="project" value="InterPro"/>
</dbReference>
<evidence type="ECO:0000259" key="8">
    <source>
        <dbReference type="PROSITE" id="PS51914"/>
    </source>
</evidence>
<dbReference type="PANTHER" id="PTHR15071">
    <property type="entry name" value="MANNOSE-6-PHOSPHATE RECEPTOR FAMILY MEMBER"/>
    <property type="match status" value="1"/>
</dbReference>
<dbReference type="PANTHER" id="PTHR15071:SF0">
    <property type="entry name" value="MANNOSE 6-PHOSPHATE RECEPTOR-LIKE PROTEIN 1"/>
    <property type="match status" value="1"/>
</dbReference>
<evidence type="ECO:0000256" key="1">
    <source>
        <dbReference type="ARBA" id="ARBA00004308"/>
    </source>
</evidence>
<name>A0A7F5R1S4_AGRPL</name>
<dbReference type="CTD" id="43223"/>
<feature type="domain" description="MRH" evidence="8">
    <location>
        <begin position="6"/>
        <end position="143"/>
    </location>
</feature>
<organism evidence="9 10">
    <name type="scientific">Agrilus planipennis</name>
    <name type="common">Emerald ash borer</name>
    <name type="synonym">Agrilus marcopoli</name>
    <dbReference type="NCBI Taxonomy" id="224129"/>
    <lineage>
        <taxon>Eukaryota</taxon>
        <taxon>Metazoa</taxon>
        <taxon>Ecdysozoa</taxon>
        <taxon>Arthropoda</taxon>
        <taxon>Hexapoda</taxon>
        <taxon>Insecta</taxon>
        <taxon>Pterygota</taxon>
        <taxon>Neoptera</taxon>
        <taxon>Endopterygota</taxon>
        <taxon>Coleoptera</taxon>
        <taxon>Polyphaga</taxon>
        <taxon>Elateriformia</taxon>
        <taxon>Buprestoidea</taxon>
        <taxon>Buprestidae</taxon>
        <taxon>Agrilinae</taxon>
        <taxon>Agrilus</taxon>
    </lineage>
</organism>
<dbReference type="Gene3D" id="2.70.130.10">
    <property type="entry name" value="Mannose-6-phosphate receptor binding domain"/>
    <property type="match status" value="2"/>
</dbReference>
<evidence type="ECO:0000256" key="5">
    <source>
        <dbReference type="ARBA" id="ARBA00022989"/>
    </source>
</evidence>
<dbReference type="RefSeq" id="XP_025829117.1">
    <property type="nucleotide sequence ID" value="XM_025973332.1"/>
</dbReference>
<dbReference type="InterPro" id="IPR000479">
    <property type="entry name" value="CIMR_rpt"/>
</dbReference>
<reference evidence="10" key="1">
    <citation type="submission" date="2025-08" db="UniProtKB">
        <authorList>
            <consortium name="RefSeq"/>
        </authorList>
    </citation>
    <scope>IDENTIFICATION</scope>
    <source>
        <tissue evidence="10">Entire body</tissue>
    </source>
</reference>
<protein>
    <submittedName>
        <fullName evidence="10">Cation-independent mannose-6-phosphate receptor</fullName>
    </submittedName>
</protein>
<evidence type="ECO:0000256" key="7">
    <source>
        <dbReference type="ARBA" id="ARBA00023157"/>
    </source>
</evidence>
<evidence type="ECO:0000313" key="9">
    <source>
        <dbReference type="Proteomes" id="UP000192223"/>
    </source>
</evidence>
<dbReference type="GO" id="GO:0010008">
    <property type="term" value="C:endosome membrane"/>
    <property type="evidence" value="ECO:0007669"/>
    <property type="project" value="UniProtKB-SubCell"/>
</dbReference>
<keyword evidence="6" id="KW-0472">Membrane</keyword>
<gene>
    <name evidence="10" type="primary">LOC108739639</name>
</gene>
<evidence type="ECO:0000256" key="3">
    <source>
        <dbReference type="ARBA" id="ARBA00022692"/>
    </source>
</evidence>
<evidence type="ECO:0000256" key="6">
    <source>
        <dbReference type="ARBA" id="ARBA00023136"/>
    </source>
</evidence>
<feature type="domain" description="MRH" evidence="8">
    <location>
        <begin position="147"/>
        <end position="286"/>
    </location>
</feature>
<keyword evidence="9" id="KW-1185">Reference proteome</keyword>
<dbReference type="Proteomes" id="UP000192223">
    <property type="component" value="Unplaced"/>
</dbReference>
<dbReference type="KEGG" id="apln:108739639"/>
<dbReference type="PROSITE" id="PS51914">
    <property type="entry name" value="MRH"/>
    <property type="match status" value="2"/>
</dbReference>
<dbReference type="GO" id="GO:0005802">
    <property type="term" value="C:trans-Golgi network"/>
    <property type="evidence" value="ECO:0007669"/>
    <property type="project" value="TreeGrafter"/>
</dbReference>
<dbReference type="GO" id="GO:0005537">
    <property type="term" value="F:D-mannose binding"/>
    <property type="evidence" value="ECO:0007669"/>
    <property type="project" value="InterPro"/>
</dbReference>
<dbReference type="GO" id="GO:0038023">
    <property type="term" value="F:signaling receptor activity"/>
    <property type="evidence" value="ECO:0007669"/>
    <property type="project" value="InterPro"/>
</dbReference>
<accession>A0A7F5R1S4</accession>
<comment type="subcellular location">
    <subcellularLocation>
        <location evidence="1">Endomembrane system</location>
    </subcellularLocation>
</comment>
<dbReference type="SUPFAM" id="SSF50911">
    <property type="entry name" value="Mannose 6-phosphate receptor domain"/>
    <property type="match status" value="2"/>
</dbReference>
<dbReference type="Pfam" id="PF00878">
    <property type="entry name" value="CIMR"/>
    <property type="match status" value="1"/>
</dbReference>
<keyword evidence="3" id="KW-0812">Transmembrane</keyword>
<proteinExistence type="predicted"/>
<dbReference type="GO" id="GO:0000139">
    <property type="term" value="C:Golgi membrane"/>
    <property type="evidence" value="ECO:0007669"/>
    <property type="project" value="UniProtKB-SubCell"/>
</dbReference>
<keyword evidence="2" id="KW-0813">Transport</keyword>
<dbReference type="AlphaFoldDB" id="A0A7F5R1S4"/>
<dbReference type="InterPro" id="IPR009011">
    <property type="entry name" value="Man6P_isomerase_rcpt-bd_dom_sf"/>
</dbReference>
<dbReference type="SMART" id="SM01404">
    <property type="entry name" value="CIMR"/>
    <property type="match status" value="1"/>
</dbReference>
<evidence type="ECO:0000313" key="10">
    <source>
        <dbReference type="RefSeq" id="XP_025829117.1"/>
    </source>
</evidence>
<dbReference type="OrthoDB" id="4504960at2759"/>
<keyword evidence="5" id="KW-1133">Transmembrane helix</keyword>